<dbReference type="GO" id="GO:0043138">
    <property type="term" value="F:3'-5' DNA helicase activity"/>
    <property type="evidence" value="ECO:0007669"/>
    <property type="project" value="TreeGrafter"/>
</dbReference>
<evidence type="ECO:0000259" key="6">
    <source>
        <dbReference type="PROSITE" id="PS51198"/>
    </source>
</evidence>
<dbReference type="PANTHER" id="PTHR11070">
    <property type="entry name" value="UVRD / RECB / PCRA DNA HELICASE FAMILY MEMBER"/>
    <property type="match status" value="1"/>
</dbReference>
<keyword evidence="3 5" id="KW-0347">Helicase</keyword>
<organism evidence="7 8">
    <name type="scientific">Klebsiella variicola</name>
    <dbReference type="NCBI Taxonomy" id="244366"/>
    <lineage>
        <taxon>Bacteria</taxon>
        <taxon>Pseudomonadati</taxon>
        <taxon>Pseudomonadota</taxon>
        <taxon>Gammaproteobacteria</taxon>
        <taxon>Enterobacterales</taxon>
        <taxon>Enterobacteriaceae</taxon>
        <taxon>Klebsiella/Raoultella group</taxon>
        <taxon>Klebsiella</taxon>
        <taxon>Klebsiella pneumoniae complex</taxon>
    </lineage>
</organism>
<dbReference type="InterPro" id="IPR027417">
    <property type="entry name" value="P-loop_NTPase"/>
</dbReference>
<keyword evidence="1 5" id="KW-0547">Nucleotide-binding</keyword>
<dbReference type="GO" id="GO:0003677">
    <property type="term" value="F:DNA binding"/>
    <property type="evidence" value="ECO:0007669"/>
    <property type="project" value="InterPro"/>
</dbReference>
<dbReference type="CDD" id="cd17932">
    <property type="entry name" value="DEXQc_UvrD"/>
    <property type="match status" value="1"/>
</dbReference>
<dbReference type="SUPFAM" id="SSF52540">
    <property type="entry name" value="P-loop containing nucleoside triphosphate hydrolases"/>
    <property type="match status" value="1"/>
</dbReference>
<comment type="caution">
    <text evidence="7">The sequence shown here is derived from an EMBL/GenBank/DDBJ whole genome shotgun (WGS) entry which is preliminary data.</text>
</comment>
<dbReference type="Gene3D" id="3.40.50.300">
    <property type="entry name" value="P-loop containing nucleotide triphosphate hydrolases"/>
    <property type="match status" value="1"/>
</dbReference>
<proteinExistence type="predicted"/>
<evidence type="ECO:0000256" key="1">
    <source>
        <dbReference type="ARBA" id="ARBA00022741"/>
    </source>
</evidence>
<dbReference type="NCBIfam" id="NF008276">
    <property type="entry name" value="PRK11054.1"/>
    <property type="match status" value="1"/>
</dbReference>
<name>A0A7H4MGY2_KLEVA</name>
<protein>
    <submittedName>
        <fullName evidence="7">DNA helicase IV</fullName>
        <ecNumber evidence="7">3.6.4.12</ecNumber>
    </submittedName>
</protein>
<dbReference type="InterPro" id="IPR022161">
    <property type="entry name" value="Helicase_IV_N"/>
</dbReference>
<keyword evidence="2 5" id="KW-0378">Hydrolase</keyword>
<dbReference type="EMBL" id="UGKR01000003">
    <property type="protein sequence ID" value="STS89582.1"/>
    <property type="molecule type" value="Genomic_DNA"/>
</dbReference>
<evidence type="ECO:0000313" key="7">
    <source>
        <dbReference type="EMBL" id="STS89582.1"/>
    </source>
</evidence>
<dbReference type="PROSITE" id="PS51198">
    <property type="entry name" value="UVRD_HELICASE_ATP_BIND"/>
    <property type="match status" value="1"/>
</dbReference>
<dbReference type="GO" id="GO:0005524">
    <property type="term" value="F:ATP binding"/>
    <property type="evidence" value="ECO:0007669"/>
    <property type="project" value="UniProtKB-UniRule"/>
</dbReference>
<gene>
    <name evidence="7" type="primary">helD_1</name>
    <name evidence="7" type="ORF">NCTC9177_03464</name>
</gene>
<dbReference type="GO" id="GO:0005829">
    <property type="term" value="C:cytosol"/>
    <property type="evidence" value="ECO:0007669"/>
    <property type="project" value="TreeGrafter"/>
</dbReference>
<dbReference type="InterPro" id="IPR000212">
    <property type="entry name" value="DNA_helicase_UvrD/REP"/>
</dbReference>
<evidence type="ECO:0000256" key="5">
    <source>
        <dbReference type="PROSITE-ProRule" id="PRU00560"/>
    </source>
</evidence>
<dbReference type="InterPro" id="IPR014016">
    <property type="entry name" value="UvrD-like_ATP-bd"/>
</dbReference>
<feature type="binding site" evidence="5">
    <location>
        <begin position="216"/>
        <end position="223"/>
    </location>
    <ligand>
        <name>ATP</name>
        <dbReference type="ChEBI" id="CHEBI:30616"/>
    </ligand>
</feature>
<keyword evidence="4 5" id="KW-0067">ATP-binding</keyword>
<dbReference type="GO" id="GO:0016787">
    <property type="term" value="F:hydrolase activity"/>
    <property type="evidence" value="ECO:0007669"/>
    <property type="project" value="UniProtKB-UniRule"/>
</dbReference>
<dbReference type="AlphaFoldDB" id="A0A7H4MGY2"/>
<dbReference type="PANTHER" id="PTHR11070:SF63">
    <property type="entry name" value="DNA HELICASE IV"/>
    <property type="match status" value="1"/>
</dbReference>
<evidence type="ECO:0000313" key="8">
    <source>
        <dbReference type="Proteomes" id="UP000254545"/>
    </source>
</evidence>
<reference evidence="7 8" key="1">
    <citation type="submission" date="2018-06" db="EMBL/GenBank/DDBJ databases">
        <authorList>
            <consortium name="Pathogen Informatics"/>
            <person name="Doyle S."/>
        </authorList>
    </citation>
    <scope>NUCLEOTIDE SEQUENCE [LARGE SCALE GENOMIC DNA]</scope>
    <source>
        <strain evidence="7 8">NCTC9177</strain>
    </source>
</reference>
<feature type="domain" description="UvrD-like helicase ATP-binding" evidence="6">
    <location>
        <begin position="195"/>
        <end position="423"/>
    </location>
</feature>
<sequence length="423" mass="48073">MELKATTLGKRMAQHPYDRVQLLNAGVKVSGDRHEYLIPFNQLLSVHCKRGLVWGELEFVLPDSKVVRLHGTEWSETQRFYHHLQTLWEQWSAEMSDIAAGVLKRQLATIERTRAEGKWLTRQQVADVQDNIRQALTGLPMPSSRLEAFDNCRELWRECQRWLGDIEATRLAHNQAFTEAMLEQYRGFFDGVESSPLNASQARAVVNGERSLLVLAGAGSGKTSVLVARAGWLLARGEAAAEQILLLAFGRQAAQEMDARIRERLASDDITARTFHSLALHIIQQGSKKVPTISKLESDSAARQALLVKSWQQQCQEKKAQAKGWRLWLEEEMGWQLPEGDFWQDKKVQRRMASRLDRWVSLMRMHGGSQAEMIAGAPEAVRDQFSKRVKLMSPLMKEWKAALKAENAGRFFRPDPSGGQYSR</sequence>
<dbReference type="Pfam" id="PF12462">
    <property type="entry name" value="Helicase_IV_N"/>
    <property type="match status" value="1"/>
</dbReference>
<evidence type="ECO:0000256" key="4">
    <source>
        <dbReference type="ARBA" id="ARBA00022840"/>
    </source>
</evidence>
<dbReference type="GO" id="GO:0000725">
    <property type="term" value="P:recombinational repair"/>
    <property type="evidence" value="ECO:0007669"/>
    <property type="project" value="TreeGrafter"/>
</dbReference>
<dbReference type="Proteomes" id="UP000254545">
    <property type="component" value="Unassembled WGS sequence"/>
</dbReference>
<dbReference type="Pfam" id="PF00580">
    <property type="entry name" value="UvrD-helicase"/>
    <property type="match status" value="1"/>
</dbReference>
<dbReference type="EC" id="3.6.4.12" evidence="7"/>
<evidence type="ECO:0000256" key="2">
    <source>
        <dbReference type="ARBA" id="ARBA00022801"/>
    </source>
</evidence>
<accession>A0A7H4MGY2</accession>
<evidence type="ECO:0000256" key="3">
    <source>
        <dbReference type="ARBA" id="ARBA00022806"/>
    </source>
</evidence>